<feature type="region of interest" description="Disordered" evidence="1">
    <location>
        <begin position="21"/>
        <end position="40"/>
    </location>
</feature>
<protein>
    <recommendedName>
        <fullName evidence="2">N-acetyltransferase domain-containing protein</fullName>
    </recommendedName>
</protein>
<dbReference type="PROSITE" id="PS51186">
    <property type="entry name" value="GNAT"/>
    <property type="match status" value="1"/>
</dbReference>
<reference evidence="3 4" key="1">
    <citation type="journal article" date="2016" name="Nat. Commun.">
        <title>Thousands of microbial genomes shed light on interconnected biogeochemical processes in an aquifer system.</title>
        <authorList>
            <person name="Anantharaman K."/>
            <person name="Brown C.T."/>
            <person name="Hug L.A."/>
            <person name="Sharon I."/>
            <person name="Castelle C.J."/>
            <person name="Probst A.J."/>
            <person name="Thomas B.C."/>
            <person name="Singh A."/>
            <person name="Wilkins M.J."/>
            <person name="Karaoz U."/>
            <person name="Brodie E.L."/>
            <person name="Williams K.H."/>
            <person name="Hubbard S.S."/>
            <person name="Banfield J.F."/>
        </authorList>
    </citation>
    <scope>NUCLEOTIDE SEQUENCE [LARGE SCALE GENOMIC DNA]</scope>
</reference>
<dbReference type="InterPro" id="IPR016181">
    <property type="entry name" value="Acyl_CoA_acyltransferase"/>
</dbReference>
<dbReference type="GO" id="GO:0016747">
    <property type="term" value="F:acyltransferase activity, transferring groups other than amino-acyl groups"/>
    <property type="evidence" value="ECO:0007669"/>
    <property type="project" value="InterPro"/>
</dbReference>
<sequence length="331" mass="36792">MQEREDSADLREQAFLAQIQGGNTVQRIENDDGSVDIETEKDGKYKIEKIEAGKDPRVKESHALLASTFGRPEVDSLRTIRTAIDGKVVGDEESADTPLLVHTVRNEQGKVIGTNHSAVLETLNPEFEGTGNGVALQAYTAVEKGHEGKGIGKEMLRKSVTDALKHARERNVKLAAIITEATAEAPEGFYNSIGMRRMYFENAEGKLVEVPYRQSELADDWDPGSGNPREGAEKVALHLMTARLDQQTHITADEVMGYVRAIMNYDSFQTEGYFKNQHAYSAHETTLQKDLHELVTALKEAKDGKIMLMTEAERNTWRTQHGKDSVIEHVG</sequence>
<evidence type="ECO:0000256" key="1">
    <source>
        <dbReference type="SAM" id="MobiDB-lite"/>
    </source>
</evidence>
<dbReference type="SUPFAM" id="SSF55729">
    <property type="entry name" value="Acyl-CoA N-acyltransferases (Nat)"/>
    <property type="match status" value="1"/>
</dbReference>
<dbReference type="EMBL" id="MHKE01000014">
    <property type="protein sequence ID" value="OGY83305.1"/>
    <property type="molecule type" value="Genomic_DNA"/>
</dbReference>
<dbReference type="Gene3D" id="3.40.630.30">
    <property type="match status" value="1"/>
</dbReference>
<name>A0A1G2B2U7_9BACT</name>
<organism evidence="3 4">
    <name type="scientific">Candidatus Kerfeldbacteria bacterium RIFCSPLOWO2_01_FULL_48_11</name>
    <dbReference type="NCBI Taxonomy" id="1798543"/>
    <lineage>
        <taxon>Bacteria</taxon>
        <taxon>Candidatus Kerfeldiibacteriota</taxon>
    </lineage>
</organism>
<evidence type="ECO:0000313" key="3">
    <source>
        <dbReference type="EMBL" id="OGY83305.1"/>
    </source>
</evidence>
<evidence type="ECO:0000259" key="2">
    <source>
        <dbReference type="PROSITE" id="PS51186"/>
    </source>
</evidence>
<dbReference type="STRING" id="1798543.A2898_03375"/>
<feature type="domain" description="N-acetyltransferase" evidence="2">
    <location>
        <begin position="48"/>
        <end position="217"/>
    </location>
</feature>
<gene>
    <name evidence="3" type="ORF">A2898_03375</name>
</gene>
<proteinExistence type="predicted"/>
<comment type="caution">
    <text evidence="3">The sequence shown here is derived from an EMBL/GenBank/DDBJ whole genome shotgun (WGS) entry which is preliminary data.</text>
</comment>
<evidence type="ECO:0000313" key="4">
    <source>
        <dbReference type="Proteomes" id="UP000179164"/>
    </source>
</evidence>
<accession>A0A1G2B2U7</accession>
<dbReference type="InterPro" id="IPR000182">
    <property type="entry name" value="GNAT_dom"/>
</dbReference>
<dbReference type="Proteomes" id="UP000179164">
    <property type="component" value="Unassembled WGS sequence"/>
</dbReference>
<dbReference type="AlphaFoldDB" id="A0A1G2B2U7"/>